<dbReference type="EMBL" id="VGLS01000335">
    <property type="protein sequence ID" value="MBM3224480.1"/>
    <property type="molecule type" value="Genomic_DNA"/>
</dbReference>
<gene>
    <name evidence="2" type="ORF">FJZ47_11855</name>
</gene>
<feature type="non-terminal residue" evidence="2">
    <location>
        <position position="65"/>
    </location>
</feature>
<dbReference type="InterPro" id="IPR000157">
    <property type="entry name" value="TIR_dom"/>
</dbReference>
<dbReference type="Proteomes" id="UP000712673">
    <property type="component" value="Unassembled WGS sequence"/>
</dbReference>
<dbReference type="InterPro" id="IPR035897">
    <property type="entry name" value="Toll_tir_struct_dom_sf"/>
</dbReference>
<comment type="caution">
    <text evidence="2">The sequence shown here is derived from an EMBL/GenBank/DDBJ whole genome shotgun (WGS) entry which is preliminary data.</text>
</comment>
<name>A0A937W2F8_UNCTE</name>
<evidence type="ECO:0000313" key="2">
    <source>
        <dbReference type="EMBL" id="MBM3224480.1"/>
    </source>
</evidence>
<dbReference type="AlphaFoldDB" id="A0A937W2F8"/>
<dbReference type="GO" id="GO:0007165">
    <property type="term" value="P:signal transduction"/>
    <property type="evidence" value="ECO:0007669"/>
    <property type="project" value="InterPro"/>
</dbReference>
<accession>A0A937W2F8</accession>
<reference evidence="2" key="1">
    <citation type="submission" date="2019-03" db="EMBL/GenBank/DDBJ databases">
        <title>Lake Tanganyika Metagenome-Assembled Genomes (MAGs).</title>
        <authorList>
            <person name="Tran P."/>
        </authorList>
    </citation>
    <scope>NUCLEOTIDE SEQUENCE</scope>
    <source>
        <strain evidence="2">K_DeepCast_65m_m2_066</strain>
    </source>
</reference>
<dbReference type="Pfam" id="PF13676">
    <property type="entry name" value="TIR_2"/>
    <property type="match status" value="1"/>
</dbReference>
<dbReference type="SUPFAM" id="SSF52200">
    <property type="entry name" value="Toll/Interleukin receptor TIR domain"/>
    <property type="match status" value="1"/>
</dbReference>
<dbReference type="Gene3D" id="3.40.50.10140">
    <property type="entry name" value="Toll/interleukin-1 receptor homology (TIR) domain"/>
    <property type="match status" value="1"/>
</dbReference>
<proteinExistence type="predicted"/>
<organism evidence="2 3">
    <name type="scientific">Tectimicrobiota bacterium</name>
    <dbReference type="NCBI Taxonomy" id="2528274"/>
    <lineage>
        <taxon>Bacteria</taxon>
        <taxon>Pseudomonadati</taxon>
        <taxon>Nitrospinota/Tectimicrobiota group</taxon>
        <taxon>Candidatus Tectimicrobiota</taxon>
    </lineage>
</organism>
<evidence type="ECO:0000313" key="3">
    <source>
        <dbReference type="Proteomes" id="UP000712673"/>
    </source>
</evidence>
<feature type="domain" description="TIR" evidence="1">
    <location>
        <begin position="7"/>
        <end position="65"/>
    </location>
</feature>
<sequence length="65" mass="7536">MIPQEMFLSYSSLDQDFVIRVVNALRRHGVLAWHSQTNIMGAQQWHDEIGAALHRCDWFLVVLSP</sequence>
<evidence type="ECO:0000259" key="1">
    <source>
        <dbReference type="Pfam" id="PF13676"/>
    </source>
</evidence>
<protein>
    <submittedName>
        <fullName evidence="2">TIR domain-containing protein</fullName>
    </submittedName>
</protein>